<dbReference type="InterPro" id="IPR013826">
    <property type="entry name" value="Topo_IA_cen_sub3"/>
</dbReference>
<dbReference type="Gene3D" id="3.40.50.140">
    <property type="match status" value="1"/>
</dbReference>
<dbReference type="EMBL" id="PEBQ01000010">
    <property type="protein sequence ID" value="PHY95391.1"/>
    <property type="molecule type" value="Genomic_DNA"/>
</dbReference>
<dbReference type="Proteomes" id="UP000228751">
    <property type="component" value="Unassembled WGS sequence"/>
</dbReference>
<comment type="caution">
    <text evidence="5">The sequence shown here is derived from an EMBL/GenBank/DDBJ whole genome shotgun (WGS) entry which is preliminary data.</text>
</comment>
<dbReference type="InterPro" id="IPR023405">
    <property type="entry name" value="Topo_IA_core_domain"/>
</dbReference>
<dbReference type="Pfam" id="PF01131">
    <property type="entry name" value="Topoisom_bac"/>
    <property type="match status" value="1"/>
</dbReference>
<sequence length="578" mass="63695">MTNEVWIIEAPGKKRYLEETLKLLGRDAFVVFTKGHLYRFPLREKGKKSSPIIDKNFNDFGREPLDSNILHRIREVVKLCPNVMVATDADQEGDVIAWDVACLIRDIAPNPSRIPLKGMDSDSVLEALSAKGPVKRSAAVPGRTRRIIDILIGSAYSNTGIRVGRIGTALLGMVASEQPTTNFMRLSAPSRDGRSPWIAQCPIKSPITESIAKEIVGLSLPVLDPVETLDRTFKPQHMGEIMIEAAETLGLSPSETAKAMQASYEAGKLSYPRSSSKGISRAAAVKMKSILAKAGKRANPDLLETKTEKDVHDSPHPLGAVNLSLDPTKMSAEEGVRLLIARGIARAGMKHKYQRAKGEIVEKFLLSKGIPIKAAKYVGSLEWTRDLGSTIPGKKRWQKSEVYKRRSDAVLLETALKHNLGKPSTWGTHVEAFLKLGLVNSDLALTERGKEWLSRSPVELLDPEFSARIEEACDYVDQDIFKVRGKTPWQASAERIVKSLPPAITDRIIGAISGIPAKPEPDYREMVDNLPSTLTPEEMELLAERTGPDAIMATSNVQPFLPEFPYDEGTIPDYEISH</sequence>
<dbReference type="PANTHER" id="PTHR42785:SF1">
    <property type="entry name" value="DNA TOPOISOMERASE"/>
    <property type="match status" value="1"/>
</dbReference>
<dbReference type="Gene3D" id="1.10.290.10">
    <property type="entry name" value="Topoisomerase I, domain 4"/>
    <property type="match status" value="1"/>
</dbReference>
<evidence type="ECO:0000313" key="5">
    <source>
        <dbReference type="EMBL" id="PHY95391.1"/>
    </source>
</evidence>
<keyword evidence="6" id="KW-1185">Reference proteome</keyword>
<dbReference type="PRINTS" id="PR00417">
    <property type="entry name" value="PRTPISMRASEI"/>
</dbReference>
<evidence type="ECO:0000256" key="2">
    <source>
        <dbReference type="ARBA" id="ARBA00023125"/>
    </source>
</evidence>
<reference evidence="5 6" key="1">
    <citation type="submission" date="2017-10" db="EMBL/GenBank/DDBJ databases">
        <title>Genomic analysis of the genus Acetobacter.</title>
        <authorList>
            <person name="Kim K.H."/>
            <person name="Chun B.H."/>
            <person name="Son A.R."/>
            <person name="Jeon C.O."/>
        </authorList>
    </citation>
    <scope>NUCLEOTIDE SEQUENCE [LARGE SCALE GENOMIC DNA]</scope>
    <source>
        <strain evidence="5 6">LHT 2458</strain>
    </source>
</reference>
<dbReference type="Gene3D" id="2.60.510.20">
    <property type="match status" value="1"/>
</dbReference>
<protein>
    <recommendedName>
        <fullName evidence="4">Topo IA-type catalytic domain-containing protein</fullName>
    </recommendedName>
</protein>
<dbReference type="InterPro" id="IPR013497">
    <property type="entry name" value="Topo_IA_cen"/>
</dbReference>
<evidence type="ECO:0000256" key="3">
    <source>
        <dbReference type="ARBA" id="ARBA00023235"/>
    </source>
</evidence>
<dbReference type="GO" id="GO:0006265">
    <property type="term" value="P:DNA topological change"/>
    <property type="evidence" value="ECO:0007669"/>
    <property type="project" value="InterPro"/>
</dbReference>
<dbReference type="AlphaFoldDB" id="A0A2G4RFM1"/>
<evidence type="ECO:0000256" key="1">
    <source>
        <dbReference type="ARBA" id="ARBA00023029"/>
    </source>
</evidence>
<dbReference type="GO" id="GO:0003677">
    <property type="term" value="F:DNA binding"/>
    <property type="evidence" value="ECO:0007669"/>
    <property type="project" value="UniProtKB-KW"/>
</dbReference>
<dbReference type="Pfam" id="PF01751">
    <property type="entry name" value="Toprim"/>
    <property type="match status" value="1"/>
</dbReference>
<dbReference type="GO" id="GO:0003917">
    <property type="term" value="F:DNA topoisomerase type I (single strand cut, ATP-independent) activity"/>
    <property type="evidence" value="ECO:0007669"/>
    <property type="project" value="InterPro"/>
</dbReference>
<evidence type="ECO:0000259" key="4">
    <source>
        <dbReference type="PROSITE" id="PS52039"/>
    </source>
</evidence>
<proteinExistence type="predicted"/>
<dbReference type="InterPro" id="IPR000380">
    <property type="entry name" value="Topo_IA"/>
</dbReference>
<dbReference type="SUPFAM" id="SSF56712">
    <property type="entry name" value="Prokaryotic type I DNA topoisomerase"/>
    <property type="match status" value="1"/>
</dbReference>
<dbReference type="PANTHER" id="PTHR42785">
    <property type="entry name" value="DNA TOPOISOMERASE, TYPE IA, CORE"/>
    <property type="match status" value="1"/>
</dbReference>
<feature type="domain" description="Topo IA-type catalytic" evidence="4">
    <location>
        <begin position="135"/>
        <end position="504"/>
    </location>
</feature>
<dbReference type="InterPro" id="IPR006171">
    <property type="entry name" value="TOPRIM_dom"/>
</dbReference>
<keyword evidence="2" id="KW-0238">DNA-binding</keyword>
<accession>A0A2G4RFM1</accession>
<dbReference type="InterPro" id="IPR003602">
    <property type="entry name" value="Topo_IA_DNA-bd_dom"/>
</dbReference>
<gene>
    <name evidence="5" type="ORF">CSR02_01255</name>
</gene>
<dbReference type="InterPro" id="IPR013824">
    <property type="entry name" value="Topo_IA_cen_sub1"/>
</dbReference>
<name>A0A2G4RFM1_9PROT</name>
<keyword evidence="3" id="KW-0413">Isomerase</keyword>
<organism evidence="5 6">
    <name type="scientific">Acetobacter pomorum</name>
    <dbReference type="NCBI Taxonomy" id="65959"/>
    <lineage>
        <taxon>Bacteria</taxon>
        <taxon>Pseudomonadati</taxon>
        <taxon>Pseudomonadota</taxon>
        <taxon>Alphaproteobacteria</taxon>
        <taxon>Acetobacterales</taxon>
        <taxon>Acetobacteraceae</taxon>
        <taxon>Acetobacter</taxon>
    </lineage>
</organism>
<dbReference type="RefSeq" id="WP_099540276.1">
    <property type="nucleotide sequence ID" value="NZ_PEBQ01000010.1"/>
</dbReference>
<dbReference type="OrthoDB" id="7822461at2"/>
<evidence type="ECO:0000313" key="6">
    <source>
        <dbReference type="Proteomes" id="UP000228751"/>
    </source>
</evidence>
<dbReference type="PROSITE" id="PS52039">
    <property type="entry name" value="TOPO_IA_2"/>
    <property type="match status" value="1"/>
</dbReference>
<dbReference type="Gene3D" id="1.10.460.10">
    <property type="entry name" value="Topoisomerase I, domain 2"/>
    <property type="match status" value="1"/>
</dbReference>
<dbReference type="SMART" id="SM00437">
    <property type="entry name" value="TOP1Ac"/>
    <property type="match status" value="1"/>
</dbReference>
<keyword evidence="1" id="KW-0799">Topoisomerase</keyword>
<dbReference type="SMART" id="SM00493">
    <property type="entry name" value="TOPRIM"/>
    <property type="match status" value="1"/>
</dbReference>